<keyword evidence="4" id="KW-1185">Reference proteome</keyword>
<evidence type="ECO:0000256" key="1">
    <source>
        <dbReference type="ARBA" id="ARBA00022801"/>
    </source>
</evidence>
<dbReference type="PANTHER" id="PTHR43283:SF11">
    <property type="entry name" value="BETA-LACTAMASE-RELATED DOMAIN-CONTAINING PROTEIN"/>
    <property type="match status" value="1"/>
</dbReference>
<evidence type="ECO:0000313" key="4">
    <source>
        <dbReference type="Proteomes" id="UP000032434"/>
    </source>
</evidence>
<sequence>MKRIRDLLQTAIMDSRFPGCHYAIVTKDNVMVDYIGYKSLSPTKEPLKGNEIYDIASLTKVIATTSTIMKLIEEGVITLDQKVSTLLPRFKHLHISIKHLLTHQSGLPADVKGASKIPDETSLFNIIYDMDLIYETTKDVVYSDIGFILLGKIIETVTNKRLDQVVTEKVLKPLKMTDTSYQPSVDRTAPTEFRDDLVFKGLLKGQVHDEKAFLLNGLAGHAGLFSTAFDIGKFIKAILNDEFILSPEMTRMLFEPQITTDHGGVYVCRTLGWLKPYRKGFAGDEHDFFETIGHTGFTGCHMFIDKKNGVGFVLLSNAVHPKRELNGIIGLRNEIGNLVYQITEDL</sequence>
<dbReference type="FunCoup" id="A0A061AJV5">
    <property type="interactions" value="46"/>
</dbReference>
<feature type="domain" description="Beta-lactamase-related" evidence="2">
    <location>
        <begin position="13"/>
        <end position="323"/>
    </location>
</feature>
<dbReference type="PANTHER" id="PTHR43283">
    <property type="entry name" value="BETA-LACTAMASE-RELATED"/>
    <property type="match status" value="1"/>
</dbReference>
<keyword evidence="1" id="KW-0378">Hydrolase</keyword>
<dbReference type="PATRIC" id="fig|35623.3.peg.1194"/>
<dbReference type="InterPro" id="IPR012338">
    <property type="entry name" value="Beta-lactam/transpept-like"/>
</dbReference>
<reference evidence="4" key="1">
    <citation type="submission" date="2014-05" db="EMBL/GenBank/DDBJ databases">
        <authorList>
            <person name="Kube M."/>
        </authorList>
    </citation>
    <scope>NUCLEOTIDE SEQUENCE [LARGE SCALE GENOMIC DNA]</scope>
</reference>
<evidence type="ECO:0000313" key="3">
    <source>
        <dbReference type="EMBL" id="CDR31267.1"/>
    </source>
</evidence>
<dbReference type="SUPFAM" id="SSF56601">
    <property type="entry name" value="beta-lactamase/transpeptidase-like"/>
    <property type="match status" value="1"/>
</dbReference>
<accession>A0A061AJV5</accession>
<dbReference type="HOGENOM" id="CLU_020027_1_0_14"/>
<dbReference type="STRING" id="35623.Aocu_11940"/>
<name>A0A061AJV5_9MOLU</name>
<dbReference type="OrthoDB" id="9797709at2"/>
<dbReference type="KEGG" id="aoc:Aocu_11940"/>
<dbReference type="InterPro" id="IPR050789">
    <property type="entry name" value="Diverse_Enzym_Activities"/>
</dbReference>
<dbReference type="InterPro" id="IPR001466">
    <property type="entry name" value="Beta-lactam-related"/>
</dbReference>
<organism evidence="3 4">
    <name type="scientific">Acholeplasma oculi</name>
    <dbReference type="NCBI Taxonomy" id="35623"/>
    <lineage>
        <taxon>Bacteria</taxon>
        <taxon>Bacillati</taxon>
        <taxon>Mycoplasmatota</taxon>
        <taxon>Mollicutes</taxon>
        <taxon>Acholeplasmatales</taxon>
        <taxon>Acholeplasmataceae</taxon>
        <taxon>Acholeplasma</taxon>
    </lineage>
</organism>
<dbReference type="Gene3D" id="3.40.710.10">
    <property type="entry name" value="DD-peptidase/beta-lactamase superfamily"/>
    <property type="match status" value="1"/>
</dbReference>
<dbReference type="Pfam" id="PF00144">
    <property type="entry name" value="Beta-lactamase"/>
    <property type="match status" value="1"/>
</dbReference>
<dbReference type="GO" id="GO:0016787">
    <property type="term" value="F:hydrolase activity"/>
    <property type="evidence" value="ECO:0007669"/>
    <property type="project" value="UniProtKB-KW"/>
</dbReference>
<dbReference type="Proteomes" id="UP000032434">
    <property type="component" value="Chromosome 1"/>
</dbReference>
<proteinExistence type="predicted"/>
<evidence type="ECO:0000259" key="2">
    <source>
        <dbReference type="Pfam" id="PF00144"/>
    </source>
</evidence>
<dbReference type="AlphaFoldDB" id="A0A061AJV5"/>
<dbReference type="RefSeq" id="WP_052670119.1">
    <property type="nucleotide sequence ID" value="NZ_FUZK01000001.1"/>
</dbReference>
<dbReference type="InParanoid" id="A0A061AJV5"/>
<protein>
    <submittedName>
        <fullName evidence="3">Beta-lactamase-related protein</fullName>
    </submittedName>
</protein>
<dbReference type="EMBL" id="LK028559">
    <property type="protein sequence ID" value="CDR31267.1"/>
    <property type="molecule type" value="Genomic_DNA"/>
</dbReference>
<gene>
    <name evidence="3" type="ORF">Aocu_11940</name>
</gene>